<dbReference type="AlphaFoldDB" id="A0A1U9NLR3"/>
<dbReference type="Proteomes" id="UP000189674">
    <property type="component" value="Chromosome"/>
</dbReference>
<dbReference type="EMBL" id="CP019791">
    <property type="protein sequence ID" value="AQT68678.1"/>
    <property type="molecule type" value="Genomic_DNA"/>
</dbReference>
<dbReference type="SUPFAM" id="SSF51726">
    <property type="entry name" value="UROD/MetE-like"/>
    <property type="match status" value="1"/>
</dbReference>
<sequence>MISRERVLLALNHIEPDRVPFFYRDVPEAEFHVLKELGLSSRDELLEYLGVDFRWVGPGYVGPKLFDPETGIKRDIWGIEYKYVKLGERNGYWETVSNPLAECKSVEELEEYEWPRVEWFDFSVVTEKVRKYKDYAIMTEPGFASPSLFQCPVQGLLGQERAFMDVISDSEFFEAMVEKVLEFQLPFIDMMLEAGGGRIDLFRIGDDFGTQRGLLMSPVQWRKALRPGLKAMCELAENHHAHIYMHSCGAVRDLIPDLLELGVEVLDPLQVTAHGMVPAELKEAYGDKLCFSGGVDEQHLLREGDERAVCESVVELLDDMAKGGGFFIGPTHNFEADIPVGNILAMYRAAGDWSQSNY</sequence>
<dbReference type="OrthoDB" id="9780425at2"/>
<dbReference type="STRING" id="1936003.STSP2_01848"/>
<gene>
    <name evidence="2" type="ORF">STSP2_01848</name>
</gene>
<evidence type="ECO:0000313" key="2">
    <source>
        <dbReference type="EMBL" id="AQT68678.1"/>
    </source>
</evidence>
<keyword evidence="2" id="KW-0489">Methyltransferase</keyword>
<evidence type="ECO:0000313" key="3">
    <source>
        <dbReference type="Proteomes" id="UP000189674"/>
    </source>
</evidence>
<dbReference type="GO" id="GO:0008168">
    <property type="term" value="F:methyltransferase activity"/>
    <property type="evidence" value="ECO:0007669"/>
    <property type="project" value="UniProtKB-KW"/>
</dbReference>
<dbReference type="InterPro" id="IPR052024">
    <property type="entry name" value="Methanogen_methyltrans"/>
</dbReference>
<dbReference type="GO" id="GO:0032259">
    <property type="term" value="P:methylation"/>
    <property type="evidence" value="ECO:0007669"/>
    <property type="project" value="UniProtKB-KW"/>
</dbReference>
<dbReference type="PANTHER" id="PTHR47099">
    <property type="entry name" value="METHYLCOBAMIDE:COM METHYLTRANSFERASE MTBA"/>
    <property type="match status" value="1"/>
</dbReference>
<keyword evidence="2" id="KW-0808">Transferase</keyword>
<keyword evidence="3" id="KW-1185">Reference proteome</keyword>
<organism evidence="2 3">
    <name type="scientific">Anaerohalosphaera lusitana</name>
    <dbReference type="NCBI Taxonomy" id="1936003"/>
    <lineage>
        <taxon>Bacteria</taxon>
        <taxon>Pseudomonadati</taxon>
        <taxon>Planctomycetota</taxon>
        <taxon>Phycisphaerae</taxon>
        <taxon>Sedimentisphaerales</taxon>
        <taxon>Anaerohalosphaeraceae</taxon>
        <taxon>Anaerohalosphaera</taxon>
    </lineage>
</organism>
<protein>
    <submittedName>
        <fullName evidence="2">Methylcobalamin:coenzyme M methyltransferase</fullName>
    </submittedName>
</protein>
<dbReference type="RefSeq" id="WP_146661894.1">
    <property type="nucleotide sequence ID" value="NZ_CP019791.1"/>
</dbReference>
<dbReference type="InterPro" id="IPR000257">
    <property type="entry name" value="Uroporphyrinogen_deCOase"/>
</dbReference>
<reference evidence="3" key="1">
    <citation type="submission" date="2017-02" db="EMBL/GenBank/DDBJ databases">
        <title>Comparative genomics and description of representatives of a novel lineage of planctomycetes thriving in anoxic sediments.</title>
        <authorList>
            <person name="Spring S."/>
            <person name="Bunk B."/>
            <person name="Sproer C."/>
        </authorList>
    </citation>
    <scope>NUCLEOTIDE SEQUENCE [LARGE SCALE GENOMIC DNA]</scope>
    <source>
        <strain evidence="3">ST-NAGAB-D1</strain>
    </source>
</reference>
<dbReference type="GO" id="GO:0004853">
    <property type="term" value="F:uroporphyrinogen decarboxylase activity"/>
    <property type="evidence" value="ECO:0007669"/>
    <property type="project" value="InterPro"/>
</dbReference>
<dbReference type="InterPro" id="IPR038071">
    <property type="entry name" value="UROD/MetE-like_sf"/>
</dbReference>
<name>A0A1U9NLR3_9BACT</name>
<dbReference type="Gene3D" id="3.20.20.210">
    <property type="match status" value="1"/>
</dbReference>
<proteinExistence type="predicted"/>
<feature type="domain" description="Uroporphyrinogen decarboxylase (URO-D)" evidence="1">
    <location>
        <begin position="158"/>
        <end position="351"/>
    </location>
</feature>
<dbReference type="PANTHER" id="PTHR47099:SF1">
    <property type="entry name" value="METHYLCOBAMIDE:COM METHYLTRANSFERASE MTBA"/>
    <property type="match status" value="1"/>
</dbReference>
<dbReference type="KEGG" id="alus:STSP2_01848"/>
<dbReference type="Pfam" id="PF01208">
    <property type="entry name" value="URO-D"/>
    <property type="match status" value="1"/>
</dbReference>
<dbReference type="GO" id="GO:0006779">
    <property type="term" value="P:porphyrin-containing compound biosynthetic process"/>
    <property type="evidence" value="ECO:0007669"/>
    <property type="project" value="InterPro"/>
</dbReference>
<accession>A0A1U9NLR3</accession>
<evidence type="ECO:0000259" key="1">
    <source>
        <dbReference type="Pfam" id="PF01208"/>
    </source>
</evidence>